<gene>
    <name evidence="1" type="ORF">NCTC13350_03199</name>
</gene>
<dbReference type="RefSeq" id="WP_147290451.1">
    <property type="nucleotide sequence ID" value="NZ_UGSK01000001.1"/>
</dbReference>
<evidence type="ECO:0000313" key="1">
    <source>
        <dbReference type="EMBL" id="SUB02248.1"/>
    </source>
</evidence>
<dbReference type="EMBL" id="UGSK01000001">
    <property type="protein sequence ID" value="SUB02248.1"/>
    <property type="molecule type" value="Genomic_DNA"/>
</dbReference>
<reference evidence="1 2" key="1">
    <citation type="submission" date="2018-06" db="EMBL/GenBank/DDBJ databases">
        <authorList>
            <consortium name="Pathogen Informatics"/>
            <person name="Doyle S."/>
        </authorList>
    </citation>
    <scope>NUCLEOTIDE SEQUENCE [LARGE SCALE GENOMIC DNA]</scope>
    <source>
        <strain evidence="1 2">NCTC13350</strain>
    </source>
</reference>
<protein>
    <submittedName>
        <fullName evidence="1">Uncharacterized protein</fullName>
    </submittedName>
</protein>
<dbReference type="AlphaFoldDB" id="A0A378ZYU0"/>
<organism evidence="1 2">
    <name type="scientific">Pannonibacter phragmitetus</name>
    <dbReference type="NCBI Taxonomy" id="121719"/>
    <lineage>
        <taxon>Bacteria</taxon>
        <taxon>Pseudomonadati</taxon>
        <taxon>Pseudomonadota</taxon>
        <taxon>Alphaproteobacteria</taxon>
        <taxon>Hyphomicrobiales</taxon>
        <taxon>Stappiaceae</taxon>
        <taxon>Pannonibacter</taxon>
    </lineage>
</organism>
<dbReference type="OrthoDB" id="1550901at2"/>
<dbReference type="Proteomes" id="UP000255000">
    <property type="component" value="Unassembled WGS sequence"/>
</dbReference>
<name>A0A378ZYU0_9HYPH</name>
<accession>A0A378ZYU0</accession>
<proteinExistence type="predicted"/>
<evidence type="ECO:0000313" key="2">
    <source>
        <dbReference type="Proteomes" id="UP000255000"/>
    </source>
</evidence>
<sequence>MGKLSDSDFEGFEVDWDEHLCDRDYIYSLIDNVEWESQLRAISLLLQRNRAARKEASEEIKQNESELRSYNGPHHDHYVDQHVFLLHETVYQDAAESMAAIGMIAPMVESILCQSLAALGRMHREKNKELPAQKRWMRANKIECKWEDLWNCQKYFNRENEIVSNFIDGFPQLADACGLEKYLPADFMVWFRAMFTYRNFMFHGGFEWSIGNRRKFTREIKEKGWQSFFTCATSDDEPWIYYLKTETIEEMPIWVEKMLDSLGAFAKDLPSELTSDQ</sequence>